<comment type="caution">
    <text evidence="2">The sequence shown here is derived from an EMBL/GenBank/DDBJ whole genome shotgun (WGS) entry which is preliminary data.</text>
</comment>
<evidence type="ECO:0000313" key="3">
    <source>
        <dbReference type="Proteomes" id="UP000823775"/>
    </source>
</evidence>
<dbReference type="Proteomes" id="UP000823775">
    <property type="component" value="Unassembled WGS sequence"/>
</dbReference>
<proteinExistence type="predicted"/>
<gene>
    <name evidence="2" type="ORF">HAX54_034216</name>
</gene>
<protein>
    <submittedName>
        <fullName evidence="2">Uncharacterized protein</fullName>
    </submittedName>
</protein>
<feature type="compositionally biased region" description="Basic and acidic residues" evidence="1">
    <location>
        <begin position="226"/>
        <end position="235"/>
    </location>
</feature>
<evidence type="ECO:0000313" key="2">
    <source>
        <dbReference type="EMBL" id="MCD9645360.1"/>
    </source>
</evidence>
<reference evidence="2 3" key="1">
    <citation type="journal article" date="2021" name="BMC Genomics">
        <title>Datura genome reveals duplications of psychoactive alkaloid biosynthetic genes and high mutation rate following tissue culture.</title>
        <authorList>
            <person name="Rajewski A."/>
            <person name="Carter-House D."/>
            <person name="Stajich J."/>
            <person name="Litt A."/>
        </authorList>
    </citation>
    <scope>NUCLEOTIDE SEQUENCE [LARGE SCALE GENOMIC DNA]</scope>
    <source>
        <strain evidence="2">AR-01</strain>
    </source>
</reference>
<accession>A0ABS8VHD2</accession>
<name>A0ABS8VHD2_DATST</name>
<keyword evidence="3" id="KW-1185">Reference proteome</keyword>
<evidence type="ECO:0000256" key="1">
    <source>
        <dbReference type="SAM" id="MobiDB-lite"/>
    </source>
</evidence>
<feature type="compositionally biased region" description="Low complexity" evidence="1">
    <location>
        <begin position="212"/>
        <end position="223"/>
    </location>
</feature>
<dbReference type="EMBL" id="JACEIK010004403">
    <property type="protein sequence ID" value="MCD9645360.1"/>
    <property type="molecule type" value="Genomic_DNA"/>
</dbReference>
<sequence length="251" mass="27190">MGYVLDEGVWVKKASYKPKIKNASPEGPSCVKIDGSQDSILNSLLFEAQDIKQSLGAVVGDLHKCTELLGKLSADVSSLQAQISIIQKEGEKRKELKSISCNNQEDMRKSNQQKTKHPFQIWIHHSQGNQIIKEGKKGETPINYELPKEQADYQNQSATNQPRGISIINETEELASCGGLVALEWILPGTGGGFGILGGRLQTGEVGSSRNSTLSTVPPSSSSMRMLKDPPKDSTADDSQGVCKSSDAINY</sequence>
<organism evidence="2 3">
    <name type="scientific">Datura stramonium</name>
    <name type="common">Jimsonweed</name>
    <name type="synonym">Common thornapple</name>
    <dbReference type="NCBI Taxonomy" id="4076"/>
    <lineage>
        <taxon>Eukaryota</taxon>
        <taxon>Viridiplantae</taxon>
        <taxon>Streptophyta</taxon>
        <taxon>Embryophyta</taxon>
        <taxon>Tracheophyta</taxon>
        <taxon>Spermatophyta</taxon>
        <taxon>Magnoliopsida</taxon>
        <taxon>eudicotyledons</taxon>
        <taxon>Gunneridae</taxon>
        <taxon>Pentapetalae</taxon>
        <taxon>asterids</taxon>
        <taxon>lamiids</taxon>
        <taxon>Solanales</taxon>
        <taxon>Solanaceae</taxon>
        <taxon>Solanoideae</taxon>
        <taxon>Datureae</taxon>
        <taxon>Datura</taxon>
    </lineage>
</organism>
<feature type="region of interest" description="Disordered" evidence="1">
    <location>
        <begin position="205"/>
        <end position="251"/>
    </location>
</feature>